<evidence type="ECO:0000313" key="2">
    <source>
        <dbReference type="EMBL" id="NMG16551.1"/>
    </source>
</evidence>
<sequence length="94" mass="10287">MLALKIQEEVVSLLDEVLSLNGRGLRFDADTPLLGSVPELDSMAVLAVIHAIEERFGIEVPDDEVDGTSFATVGTVVEFVTRLSGKWRHQPLEP</sequence>
<dbReference type="SUPFAM" id="SSF47336">
    <property type="entry name" value="ACP-like"/>
    <property type="match status" value="1"/>
</dbReference>
<dbReference type="InterPro" id="IPR036736">
    <property type="entry name" value="ACP-like_sf"/>
</dbReference>
<gene>
    <name evidence="2" type="ORF">GPA24_13550</name>
</gene>
<keyword evidence="3" id="KW-1185">Reference proteome</keyword>
<proteinExistence type="predicted"/>
<dbReference type="Pfam" id="PF00550">
    <property type="entry name" value="PP-binding"/>
    <property type="match status" value="1"/>
</dbReference>
<name>A0ABX1NX47_9RHOO</name>
<accession>A0ABX1NX47</accession>
<dbReference type="Proteomes" id="UP000633943">
    <property type="component" value="Unassembled WGS sequence"/>
</dbReference>
<organism evidence="2 3">
    <name type="scientific">Aromatoleum bremense</name>
    <dbReference type="NCBI Taxonomy" id="76115"/>
    <lineage>
        <taxon>Bacteria</taxon>
        <taxon>Pseudomonadati</taxon>
        <taxon>Pseudomonadota</taxon>
        <taxon>Betaproteobacteria</taxon>
        <taxon>Rhodocyclales</taxon>
        <taxon>Rhodocyclaceae</taxon>
        <taxon>Aromatoleum</taxon>
    </lineage>
</organism>
<dbReference type="Gene3D" id="1.10.1200.10">
    <property type="entry name" value="ACP-like"/>
    <property type="match status" value="1"/>
</dbReference>
<reference evidence="2 3" key="1">
    <citation type="submission" date="2019-12" db="EMBL/GenBank/DDBJ databases">
        <title>Comparative genomics gives insights into the taxonomy of the Azoarcus-Aromatoleum group and reveals separate origins of nif in the plant-associated Azoarcus and non-plant-associated Aromatoleum sub-groups.</title>
        <authorList>
            <person name="Lafos M."/>
            <person name="Maluk M."/>
            <person name="Batista M."/>
            <person name="Junghare M."/>
            <person name="Carmona M."/>
            <person name="Faoro H."/>
            <person name="Cruz L.M."/>
            <person name="Battistoni F."/>
            <person name="De Souza E."/>
            <person name="Pedrosa F."/>
            <person name="Chen W.-M."/>
            <person name="Poole P.S."/>
            <person name="Dixon R.A."/>
            <person name="James E.K."/>
        </authorList>
    </citation>
    <scope>NUCLEOTIDE SEQUENCE [LARGE SCALE GENOMIC DNA]</scope>
    <source>
        <strain evidence="2 3">PbN1</strain>
    </source>
</reference>
<dbReference type="InterPro" id="IPR009081">
    <property type="entry name" value="PP-bd_ACP"/>
</dbReference>
<dbReference type="PROSITE" id="PS50075">
    <property type="entry name" value="CARRIER"/>
    <property type="match status" value="1"/>
</dbReference>
<feature type="domain" description="Carrier" evidence="1">
    <location>
        <begin position="4"/>
        <end position="84"/>
    </location>
</feature>
<dbReference type="EMBL" id="WTVP01000039">
    <property type="protein sequence ID" value="NMG16551.1"/>
    <property type="molecule type" value="Genomic_DNA"/>
</dbReference>
<evidence type="ECO:0000313" key="3">
    <source>
        <dbReference type="Proteomes" id="UP000633943"/>
    </source>
</evidence>
<evidence type="ECO:0000259" key="1">
    <source>
        <dbReference type="PROSITE" id="PS50075"/>
    </source>
</evidence>
<comment type="caution">
    <text evidence="2">The sequence shown here is derived from an EMBL/GenBank/DDBJ whole genome shotgun (WGS) entry which is preliminary data.</text>
</comment>
<protein>
    <submittedName>
        <fullName evidence="2">Acyl carrier protein</fullName>
    </submittedName>
</protein>